<dbReference type="AlphaFoldDB" id="A0A8H3IJW4"/>
<proteinExistence type="predicted"/>
<sequence length="430" mass="49071">MAACPSKPSFLGLPVEIRNEIYRYLLSSKYIRRKIPYHGGSFETTYFTYTFHKNILRTSRKVYQEAVYILRTEALLIRFTTNHPWVRHVLWGSQGLIFLAHGNRAGRFRRCAMEINHYRPQSQSTDNGHDCSCTGFSTCLLVSDQLPNFLRLLRAYSQQGDRSFARGSFSVRIFYHFNQVATQYQPAFSSIHPRLRNLLDPFKLLYEVENLHIKGKVNEQYKQSVVSSATQPEPTVAEIINAASAIKIRGDEAFLKHEFDLALSLYTSALSEIQVNHYRLEYTGDLTTGDYAGMSTAHAVRTFKIRIHANLAAALVKVGEYRRATDHAREAIKQIITRQTPREEWQGLHVRAADGAKPFLWGGLAYEGLGDLNRAIYGVGGGALAHCPGNKRLEKDYRRLEEEIEKRGIEPRIHEFGKGTNWWLGGVIQD</sequence>
<dbReference type="Proteomes" id="UP000664203">
    <property type="component" value="Unassembled WGS sequence"/>
</dbReference>
<dbReference type="EMBL" id="CAJPDR010000147">
    <property type="protein sequence ID" value="CAF9921533.1"/>
    <property type="molecule type" value="Genomic_DNA"/>
</dbReference>
<evidence type="ECO:0000313" key="2">
    <source>
        <dbReference type="Proteomes" id="UP000664203"/>
    </source>
</evidence>
<dbReference type="InterPro" id="IPR050754">
    <property type="entry name" value="FKBP4/5/8-like"/>
</dbReference>
<comment type="caution">
    <text evidence="1">The sequence shown here is derived from an EMBL/GenBank/DDBJ whole genome shotgun (WGS) entry which is preliminary data.</text>
</comment>
<gene>
    <name evidence="1" type="ORF">ALECFALPRED_001820</name>
</gene>
<dbReference type="SUPFAM" id="SSF48452">
    <property type="entry name" value="TPR-like"/>
    <property type="match status" value="1"/>
</dbReference>
<dbReference type="Gene3D" id="1.25.40.10">
    <property type="entry name" value="Tetratricopeptide repeat domain"/>
    <property type="match status" value="1"/>
</dbReference>
<dbReference type="InterPro" id="IPR011990">
    <property type="entry name" value="TPR-like_helical_dom_sf"/>
</dbReference>
<dbReference type="OrthoDB" id="5393544at2759"/>
<reference evidence="1" key="1">
    <citation type="submission" date="2021-03" db="EMBL/GenBank/DDBJ databases">
        <authorList>
            <person name="Tagirdzhanova G."/>
        </authorList>
    </citation>
    <scope>NUCLEOTIDE SEQUENCE</scope>
</reference>
<keyword evidence="2" id="KW-1185">Reference proteome</keyword>
<name>A0A8H3IJW4_9LECA</name>
<protein>
    <submittedName>
        <fullName evidence="1">Uncharacterized protein</fullName>
    </submittedName>
</protein>
<evidence type="ECO:0000313" key="1">
    <source>
        <dbReference type="EMBL" id="CAF9921533.1"/>
    </source>
</evidence>
<accession>A0A8H3IJW4</accession>
<organism evidence="1 2">
    <name type="scientific">Alectoria fallacina</name>
    <dbReference type="NCBI Taxonomy" id="1903189"/>
    <lineage>
        <taxon>Eukaryota</taxon>
        <taxon>Fungi</taxon>
        <taxon>Dikarya</taxon>
        <taxon>Ascomycota</taxon>
        <taxon>Pezizomycotina</taxon>
        <taxon>Lecanoromycetes</taxon>
        <taxon>OSLEUM clade</taxon>
        <taxon>Lecanoromycetidae</taxon>
        <taxon>Lecanorales</taxon>
        <taxon>Lecanorineae</taxon>
        <taxon>Parmeliaceae</taxon>
        <taxon>Alectoria</taxon>
    </lineage>
</organism>
<dbReference type="PANTHER" id="PTHR46512">
    <property type="entry name" value="PEPTIDYLPROLYL ISOMERASE"/>
    <property type="match status" value="1"/>
</dbReference>